<sequence>MEARQLTPEPRVVEVTDRAAFMALEQEWNALVQSTADEPFYRHEFFRIWIDDFAPEARLRVLTLRDEEGRLTAVLPLMAERASLYGVPARQLSATANPHSCRFDLVAREPAEAAAAFFAHLRADKSWDVLRLTDVPEGGAGWHLYEAAKGAGLPVGTWESLQSPYIPLPATWEEYQARLSSKFKANCRRRRRKLEEKGRVTVERVEGGLGLEAKLEEGFALEASGWKGERGTAMAQDGRTRGFYSELARTAAYDGRLALYYLRLDGRAVAFQYSLEYGGRYFLLKPGYDETLGDCSPGQLLMEEVLRECIARGQREFDFLGPDMGWKRDWTDQVRRHTWLYVFNDSAFGRALCAAKFRWAPAAREVMARWKR</sequence>
<evidence type="ECO:0000259" key="1">
    <source>
        <dbReference type="Pfam" id="PF13480"/>
    </source>
</evidence>
<dbReference type="RefSeq" id="WP_071904870.1">
    <property type="nucleotide sequence ID" value="NZ_MPIN01000023.1"/>
</dbReference>
<accession>A0A1L9AVJ2</accession>
<evidence type="ECO:0000313" key="2">
    <source>
        <dbReference type="EMBL" id="OJH34032.1"/>
    </source>
</evidence>
<dbReference type="SUPFAM" id="SSF55729">
    <property type="entry name" value="Acyl-CoA N-acyltransferases (Nat)"/>
    <property type="match status" value="1"/>
</dbReference>
<proteinExistence type="predicted"/>
<gene>
    <name evidence="2" type="ORF">BON30_45310</name>
</gene>
<dbReference type="Proteomes" id="UP000182229">
    <property type="component" value="Unassembled WGS sequence"/>
</dbReference>
<keyword evidence="3" id="KW-1185">Reference proteome</keyword>
<comment type="caution">
    <text evidence="2">The sequence shown here is derived from an EMBL/GenBank/DDBJ whole genome shotgun (WGS) entry which is preliminary data.</text>
</comment>
<evidence type="ECO:0000313" key="3">
    <source>
        <dbReference type="Proteomes" id="UP000182229"/>
    </source>
</evidence>
<name>A0A1L9AVJ2_9BACT</name>
<protein>
    <submittedName>
        <fullName evidence="2">Cellulose biosynthesis (CelD)-like protein</fullName>
    </submittedName>
</protein>
<dbReference type="OrthoDB" id="213519at2"/>
<dbReference type="Gene3D" id="3.40.630.30">
    <property type="match status" value="1"/>
</dbReference>
<dbReference type="EMBL" id="MPIN01000023">
    <property type="protein sequence ID" value="OJH34032.1"/>
    <property type="molecule type" value="Genomic_DNA"/>
</dbReference>
<organism evidence="2 3">
    <name type="scientific">Cystobacter ferrugineus</name>
    <dbReference type="NCBI Taxonomy" id="83449"/>
    <lineage>
        <taxon>Bacteria</taxon>
        <taxon>Pseudomonadati</taxon>
        <taxon>Myxococcota</taxon>
        <taxon>Myxococcia</taxon>
        <taxon>Myxococcales</taxon>
        <taxon>Cystobacterineae</taxon>
        <taxon>Archangiaceae</taxon>
        <taxon>Cystobacter</taxon>
    </lineage>
</organism>
<dbReference type="STRING" id="83449.BON30_45310"/>
<reference evidence="3" key="1">
    <citation type="submission" date="2016-11" db="EMBL/GenBank/DDBJ databases">
        <authorList>
            <person name="Shukria A."/>
            <person name="Stevens D.C."/>
        </authorList>
    </citation>
    <scope>NUCLEOTIDE SEQUENCE [LARGE SCALE GENOMIC DNA]</scope>
    <source>
        <strain evidence="3">Cbfe23</strain>
    </source>
</reference>
<dbReference type="Pfam" id="PF13480">
    <property type="entry name" value="Acetyltransf_6"/>
    <property type="match status" value="1"/>
</dbReference>
<dbReference type="AlphaFoldDB" id="A0A1L9AVJ2"/>
<feature type="domain" description="BioF2-like acetyltransferase" evidence="1">
    <location>
        <begin position="181"/>
        <end position="328"/>
    </location>
</feature>
<dbReference type="InterPro" id="IPR016181">
    <property type="entry name" value="Acyl_CoA_acyltransferase"/>
</dbReference>
<dbReference type="InterPro" id="IPR038740">
    <property type="entry name" value="BioF2-like_GNAT_dom"/>
</dbReference>
<reference evidence="2 3" key="2">
    <citation type="submission" date="2016-12" db="EMBL/GenBank/DDBJ databases">
        <title>Draft Genome Sequence of Cystobacter ferrugineus Strain Cbfe23.</title>
        <authorList>
            <person name="Akbar S."/>
            <person name="Dowd S.E."/>
            <person name="Stevens D.C."/>
        </authorList>
    </citation>
    <scope>NUCLEOTIDE SEQUENCE [LARGE SCALE GENOMIC DNA]</scope>
    <source>
        <strain evidence="2 3">Cbfe23</strain>
    </source>
</reference>